<reference evidence="1 2" key="1">
    <citation type="submission" date="2024-02" db="EMBL/GenBank/DDBJ databases">
        <title>Lysobacter Genome Sequencing and Mining.</title>
        <authorList>
            <person name="Bierman J."/>
            <person name="Walker M.C."/>
        </authorList>
    </citation>
    <scope>NUCLEOTIDE SEQUENCE [LARGE SCALE GENOMIC DNA]</scope>
    <source>
        <strain evidence="1 2">PB6250</strain>
    </source>
</reference>
<accession>A0ABU8CWK4</accession>
<sequence length="148" mass="16465">MFGWLKGKTQEKQSGWGISDHARQVVAAASPVLELNLVLCRSVDNFEVILASERVRGYIVGFFDGAAQAAGVEFSSDKQFFTYLGLGHELVLQKDLDDPITFAMESIALQGSEAFSEGQILGETDYFNWMSDRQQQPIGLLRLFHEVS</sequence>
<comment type="caution">
    <text evidence="1">The sequence shown here is derived from an EMBL/GenBank/DDBJ whole genome shotgun (WGS) entry which is preliminary data.</text>
</comment>
<keyword evidence="2" id="KW-1185">Reference proteome</keyword>
<organism evidence="1 2">
    <name type="scientific">Lysobacter firmicutimachus</name>
    <dbReference type="NCBI Taxonomy" id="1792846"/>
    <lineage>
        <taxon>Bacteria</taxon>
        <taxon>Pseudomonadati</taxon>
        <taxon>Pseudomonadota</taxon>
        <taxon>Gammaproteobacteria</taxon>
        <taxon>Lysobacterales</taxon>
        <taxon>Lysobacteraceae</taxon>
        <taxon>Lysobacter</taxon>
    </lineage>
</organism>
<protein>
    <submittedName>
        <fullName evidence="1">Uncharacterized protein</fullName>
    </submittedName>
</protein>
<dbReference type="Proteomes" id="UP001387215">
    <property type="component" value="Unassembled WGS sequence"/>
</dbReference>
<name>A0ABU8CWK4_9GAMM</name>
<evidence type="ECO:0000313" key="1">
    <source>
        <dbReference type="EMBL" id="MEI2453145.1"/>
    </source>
</evidence>
<gene>
    <name evidence="1" type="ORF">V2J18_00480</name>
</gene>
<evidence type="ECO:0000313" key="2">
    <source>
        <dbReference type="Proteomes" id="UP001387215"/>
    </source>
</evidence>
<proteinExistence type="predicted"/>
<dbReference type="RefSeq" id="WP_336130566.1">
    <property type="nucleotide sequence ID" value="NZ_JBANDL010000002.1"/>
</dbReference>
<dbReference type="EMBL" id="JBANDL010000002">
    <property type="protein sequence ID" value="MEI2453145.1"/>
    <property type="molecule type" value="Genomic_DNA"/>
</dbReference>